<dbReference type="PANTHER" id="PTHR32024">
    <property type="entry name" value="TRK SYSTEM POTASSIUM UPTAKE PROTEIN TRKG-RELATED"/>
    <property type="match status" value="1"/>
</dbReference>
<dbReference type="GO" id="GO:0030001">
    <property type="term" value="P:metal ion transport"/>
    <property type="evidence" value="ECO:0007669"/>
    <property type="project" value="UniProtKB-ARBA"/>
</dbReference>
<keyword evidence="10" id="KW-1185">Reference proteome</keyword>
<protein>
    <submittedName>
        <fullName evidence="9">Ktr system potassium uptake protein B</fullName>
    </submittedName>
</protein>
<dbReference type="KEGG" id="medw:NCTC10132_00503"/>
<evidence type="ECO:0000313" key="9">
    <source>
        <dbReference type="EMBL" id="SYV97144.1"/>
    </source>
</evidence>
<dbReference type="PANTHER" id="PTHR32024:SF1">
    <property type="entry name" value="KTR SYSTEM POTASSIUM UPTAKE PROTEIN B"/>
    <property type="match status" value="1"/>
</dbReference>
<dbReference type="EMBL" id="LS991951">
    <property type="protein sequence ID" value="SYV97144.1"/>
    <property type="molecule type" value="Genomic_DNA"/>
</dbReference>
<feature type="transmembrane region" description="Helical" evidence="8">
    <location>
        <begin position="57"/>
        <end position="74"/>
    </location>
</feature>
<feature type="transmembrane region" description="Helical" evidence="8">
    <location>
        <begin position="32"/>
        <end position="51"/>
    </location>
</feature>
<dbReference type="Proteomes" id="UP000257559">
    <property type="component" value="Chromosome"/>
</dbReference>
<keyword evidence="2" id="KW-0813">Transport</keyword>
<dbReference type="InterPro" id="IPR003445">
    <property type="entry name" value="Cat_transpt"/>
</dbReference>
<proteinExistence type="predicted"/>
<dbReference type="GO" id="GO:0008324">
    <property type="term" value="F:monoatomic cation transmembrane transporter activity"/>
    <property type="evidence" value="ECO:0007669"/>
    <property type="project" value="InterPro"/>
</dbReference>
<evidence type="ECO:0000256" key="1">
    <source>
        <dbReference type="ARBA" id="ARBA00004651"/>
    </source>
</evidence>
<name>A0A3B0PUU6_9BACT</name>
<accession>A0A3B0PUU6</accession>
<feature type="transmembrane region" description="Helical" evidence="8">
    <location>
        <begin position="95"/>
        <end position="116"/>
    </location>
</feature>
<gene>
    <name evidence="9" type="primary">ktrB</name>
    <name evidence="9" type="ORF">NCTC10132_00503</name>
</gene>
<evidence type="ECO:0000256" key="5">
    <source>
        <dbReference type="ARBA" id="ARBA00022989"/>
    </source>
</evidence>
<keyword evidence="5 8" id="KW-1133">Transmembrane helix</keyword>
<keyword evidence="7 8" id="KW-0472">Membrane</keyword>
<keyword evidence="3" id="KW-1003">Cell membrane</keyword>
<sequence length="147" mass="16305">MYGDDFHKVFAILFSSLSTRSAGFATVNMRDFTRSSIMVMIIMMIIGAAPASTGGGIRTTTFAVIILSVISVILSRNRVRVFKRAIEPKTVFMSVQVFVIALIILIIATLICFTSFDLHGGNIHTNELSINNGQDVHNSFYESEHIW</sequence>
<comment type="subcellular location">
    <subcellularLocation>
        <location evidence="1">Cell membrane</location>
        <topology evidence="1">Multi-pass membrane protein</topology>
    </subcellularLocation>
</comment>
<evidence type="ECO:0000256" key="6">
    <source>
        <dbReference type="ARBA" id="ARBA00023065"/>
    </source>
</evidence>
<dbReference type="GO" id="GO:0005886">
    <property type="term" value="C:plasma membrane"/>
    <property type="evidence" value="ECO:0007669"/>
    <property type="project" value="UniProtKB-SubCell"/>
</dbReference>
<dbReference type="AlphaFoldDB" id="A0A3B0PUU6"/>
<feature type="non-terminal residue" evidence="9">
    <location>
        <position position="147"/>
    </location>
</feature>
<keyword evidence="4 8" id="KW-0812">Transmembrane</keyword>
<evidence type="ECO:0000256" key="7">
    <source>
        <dbReference type="ARBA" id="ARBA00023136"/>
    </source>
</evidence>
<evidence type="ECO:0000313" key="10">
    <source>
        <dbReference type="Proteomes" id="UP000257559"/>
    </source>
</evidence>
<keyword evidence="6" id="KW-0406">Ion transport</keyword>
<organism evidence="9 10">
    <name type="scientific">Mycoplasmopsis edwardii</name>
    <dbReference type="NCBI Taxonomy" id="53558"/>
    <lineage>
        <taxon>Bacteria</taxon>
        <taxon>Bacillati</taxon>
        <taxon>Mycoplasmatota</taxon>
        <taxon>Mycoplasmoidales</taxon>
        <taxon>Metamycoplasmataceae</taxon>
        <taxon>Mycoplasmopsis</taxon>
    </lineage>
</organism>
<evidence type="ECO:0000256" key="4">
    <source>
        <dbReference type="ARBA" id="ARBA00022692"/>
    </source>
</evidence>
<evidence type="ECO:0000256" key="8">
    <source>
        <dbReference type="SAM" id="Phobius"/>
    </source>
</evidence>
<dbReference type="Pfam" id="PF02386">
    <property type="entry name" value="TrkH"/>
    <property type="match status" value="1"/>
</dbReference>
<evidence type="ECO:0000256" key="2">
    <source>
        <dbReference type="ARBA" id="ARBA00022448"/>
    </source>
</evidence>
<reference evidence="10" key="1">
    <citation type="submission" date="2018-06" db="EMBL/GenBank/DDBJ databases">
        <authorList>
            <consortium name="Pathogen Informatics"/>
        </authorList>
    </citation>
    <scope>NUCLEOTIDE SEQUENCE [LARGE SCALE GENOMIC DNA]</scope>
    <source>
        <strain evidence="10">NCTC10132</strain>
    </source>
</reference>
<evidence type="ECO:0000256" key="3">
    <source>
        <dbReference type="ARBA" id="ARBA00022475"/>
    </source>
</evidence>